<evidence type="ECO:0008006" key="4">
    <source>
        <dbReference type="Google" id="ProtNLM"/>
    </source>
</evidence>
<keyword evidence="1" id="KW-0472">Membrane</keyword>
<gene>
    <name evidence="2" type="ORF">CP98_02692</name>
</gene>
<dbReference type="eggNOG" id="ENOG502Z7W1">
    <property type="taxonomic scope" value="Bacteria"/>
</dbReference>
<evidence type="ECO:0000313" key="3">
    <source>
        <dbReference type="Proteomes" id="UP000028534"/>
    </source>
</evidence>
<proteinExistence type="predicted"/>
<dbReference type="SUPFAM" id="SSF52317">
    <property type="entry name" value="Class I glutamine amidotransferase-like"/>
    <property type="match status" value="1"/>
</dbReference>
<dbReference type="InterPro" id="IPR029062">
    <property type="entry name" value="Class_I_gatase-like"/>
</dbReference>
<feature type="transmembrane region" description="Helical" evidence="1">
    <location>
        <begin position="36"/>
        <end position="57"/>
    </location>
</feature>
<feature type="transmembrane region" description="Helical" evidence="1">
    <location>
        <begin position="571"/>
        <end position="588"/>
    </location>
</feature>
<comment type="caution">
    <text evidence="2">The sequence shown here is derived from an EMBL/GenBank/DDBJ whole genome shotgun (WGS) entry which is preliminary data.</text>
</comment>
<name>A0A084EK53_SPHYA</name>
<keyword evidence="1" id="KW-1133">Transmembrane helix</keyword>
<dbReference type="RefSeq" id="WP_037520085.1">
    <property type="nucleotide sequence ID" value="NZ_JGVR01000016.1"/>
</dbReference>
<protein>
    <recommendedName>
        <fullName evidence="4">Carboxypeptidase regulatory-like domain-containing protein</fullName>
    </recommendedName>
</protein>
<dbReference type="AlphaFoldDB" id="A0A084EK53"/>
<dbReference type="Proteomes" id="UP000028534">
    <property type="component" value="Unassembled WGS sequence"/>
</dbReference>
<evidence type="ECO:0000256" key="1">
    <source>
        <dbReference type="SAM" id="Phobius"/>
    </source>
</evidence>
<accession>A0A084EK53</accession>
<evidence type="ECO:0000313" key="2">
    <source>
        <dbReference type="EMBL" id="KEZ18345.1"/>
    </source>
</evidence>
<keyword evidence="1" id="KW-0812">Transmembrane</keyword>
<reference evidence="2 3" key="1">
    <citation type="submission" date="2014-03" db="EMBL/GenBank/DDBJ databases">
        <title>Genome sequence of Sphingobium yanoikuyae B1.</title>
        <authorList>
            <person name="Gan H.M."/>
            <person name="Gan H.Y."/>
            <person name="Savka M.A."/>
        </authorList>
    </citation>
    <scope>NUCLEOTIDE SEQUENCE [LARGE SCALE GENOMIC DNA]</scope>
    <source>
        <strain evidence="2 3">B1</strain>
    </source>
</reference>
<feature type="transmembrane region" description="Helical" evidence="1">
    <location>
        <begin position="6"/>
        <end position="24"/>
    </location>
</feature>
<dbReference type="EMBL" id="JGVR01000016">
    <property type="protein sequence ID" value="KEZ18345.1"/>
    <property type="molecule type" value="Genomic_DNA"/>
</dbReference>
<dbReference type="STRING" id="13690.AX777_00460"/>
<organism evidence="2 3">
    <name type="scientific">Sphingobium yanoikuyae</name>
    <name type="common">Sphingomonas yanoikuyae</name>
    <dbReference type="NCBI Taxonomy" id="13690"/>
    <lineage>
        <taxon>Bacteria</taxon>
        <taxon>Pseudomonadati</taxon>
        <taxon>Pseudomonadota</taxon>
        <taxon>Alphaproteobacteria</taxon>
        <taxon>Sphingomonadales</taxon>
        <taxon>Sphingomonadaceae</taxon>
        <taxon>Sphingobium</taxon>
    </lineage>
</organism>
<sequence length="601" mass="62268">MSAQIITALLLSVAVLVGWARLLLWQRSAADLGARAWRLVTLLLLQPVVALLLYFGLFPPALPVAGATLTVANQGSSRFAPAGKGAHLVALPEAPDMAGAQALPDLATALRRYPDTRRLVILGQGLVARDRDAAKGLAIDYTPPPARPGVIALAKLDRVAPGATFAVGGQVAGLSKAQVELLDPAGRVTDAAPVDADGRFSLTGTARAAGTAEFTLRLRRADGGLVEQAVVPLLVEGDAAPRLLILAGAPGPEVKYLRRWATDAGYAVTVNMSAGGGIALGDAPVAINAASLRRYDLLIADDRAWAGLGGGRGAVLEAVRRGMGLLLRGSGPADGALRGQWRALGFDLSGGNGVAPIALPAPLAADRARTRAGIGSADIPADLNIGDDILPDATRMDGVPAGGDVVPLVQDAAGTPLAAWRELGAGRVAIWTGLDSFGLVLSGRGDLYGDWWGRMMAAVVRPAPGSVAAFTGPAWVGERISLCGLKPGARVDGAPLAIDPATADCAAWWPDRAGWHQVRRADGSAAAFYIYPANALPALRTAQMHQAMTLLQGADQKSDSVTAARSVPGPSWPWFIGWLIASALLWWFERSRIGRTVTPQA</sequence>
<dbReference type="PATRIC" id="fig|13690.10.peg.2764"/>